<dbReference type="Proteomes" id="UP000720508">
    <property type="component" value="Unassembled WGS sequence"/>
</dbReference>
<dbReference type="InterPro" id="IPR037523">
    <property type="entry name" value="VOC_core"/>
</dbReference>
<feature type="domain" description="VOC" evidence="1">
    <location>
        <begin position="2"/>
        <end position="121"/>
    </location>
</feature>
<dbReference type="PROSITE" id="PS51819">
    <property type="entry name" value="VOC"/>
    <property type="match status" value="1"/>
</dbReference>
<keyword evidence="3" id="KW-1185">Reference proteome</keyword>
<reference evidence="2 3" key="1">
    <citation type="submission" date="2021-06" db="EMBL/GenBank/DDBJ databases">
        <authorList>
            <person name="Pan X."/>
        </authorList>
    </citation>
    <scope>NUCLEOTIDE SEQUENCE [LARGE SCALE GENOMIC DNA]</scope>
    <source>
        <strain evidence="2 3">4503</strain>
    </source>
</reference>
<protein>
    <submittedName>
        <fullName evidence="2">VOC family protein</fullName>
    </submittedName>
</protein>
<dbReference type="Pfam" id="PF00903">
    <property type="entry name" value="Glyoxalase"/>
    <property type="match status" value="1"/>
</dbReference>
<dbReference type="PANTHER" id="PTHR36503:SF3">
    <property type="entry name" value="BLR0126 PROTEIN"/>
    <property type="match status" value="1"/>
</dbReference>
<dbReference type="InterPro" id="IPR004360">
    <property type="entry name" value="Glyas_Fos-R_dOase_dom"/>
</dbReference>
<proteinExistence type="predicted"/>
<comment type="caution">
    <text evidence="2">The sequence shown here is derived from an EMBL/GenBank/DDBJ whole genome shotgun (WGS) entry which is preliminary data.</text>
</comment>
<sequence>MHFASIRIITEDVARIVDFYERATGLTAKRYTDDFAEFMMSGGTLALGSTRTVRGLGERAPRPAANQSVIVEFRVADVDGEYERLKEFDVEIVHEPTTQPWGNRSLLFKDPDGNLVNFFTPVTPDALERAEQQAAVAKA</sequence>
<dbReference type="PANTHER" id="PTHR36503">
    <property type="entry name" value="BLR2520 PROTEIN"/>
    <property type="match status" value="1"/>
</dbReference>
<gene>
    <name evidence="2" type="ORF">KN815_44960</name>
</gene>
<organism evidence="2 3">
    <name type="scientific">Streptomyces niphimycinicus</name>
    <dbReference type="NCBI Taxonomy" id="2842201"/>
    <lineage>
        <taxon>Bacteria</taxon>
        <taxon>Bacillati</taxon>
        <taxon>Actinomycetota</taxon>
        <taxon>Actinomycetes</taxon>
        <taxon>Kitasatosporales</taxon>
        <taxon>Streptomycetaceae</taxon>
        <taxon>Streptomyces</taxon>
    </lineage>
</organism>
<evidence type="ECO:0000313" key="3">
    <source>
        <dbReference type="Proteomes" id="UP000720508"/>
    </source>
</evidence>
<accession>A0ABS6CVL9</accession>
<dbReference type="RefSeq" id="WP_216347578.1">
    <property type="nucleotide sequence ID" value="NZ_JAHLEM010000896.1"/>
</dbReference>
<evidence type="ECO:0000259" key="1">
    <source>
        <dbReference type="PROSITE" id="PS51819"/>
    </source>
</evidence>
<name>A0ABS6CVL9_9ACTN</name>
<dbReference type="EMBL" id="JAHLEM010000896">
    <property type="protein sequence ID" value="MBU3870950.1"/>
    <property type="molecule type" value="Genomic_DNA"/>
</dbReference>
<evidence type="ECO:0000313" key="2">
    <source>
        <dbReference type="EMBL" id="MBU3870950.1"/>
    </source>
</evidence>